<accession>A0A5S3Z0E1</accession>
<gene>
    <name evidence="1" type="ORF">CWC05_19335</name>
</gene>
<dbReference type="RefSeq" id="WP_171041883.1">
    <property type="nucleotide sequence ID" value="NZ_PNCG01000125.1"/>
</dbReference>
<proteinExistence type="predicted"/>
<evidence type="ECO:0008006" key="3">
    <source>
        <dbReference type="Google" id="ProtNLM"/>
    </source>
</evidence>
<feature type="non-terminal residue" evidence="1">
    <location>
        <position position="132"/>
    </location>
</feature>
<organism evidence="1 2">
    <name type="scientific">Pseudoalteromonas ruthenica</name>
    <dbReference type="NCBI Taxonomy" id="151081"/>
    <lineage>
        <taxon>Bacteria</taxon>
        <taxon>Pseudomonadati</taxon>
        <taxon>Pseudomonadota</taxon>
        <taxon>Gammaproteobacteria</taxon>
        <taxon>Alteromonadales</taxon>
        <taxon>Pseudoalteromonadaceae</taxon>
        <taxon>Pseudoalteromonas</taxon>
    </lineage>
</organism>
<name>A0A5S3Z0E1_9GAMM</name>
<sequence length="132" mass="14495">EDLFINNVNIGINLHGNGDAPAYWNTEPNGWFNNVNIFDNIYVEKSQTGIKLAAMGSNITNSTVQNSNIGVEIYGPANHLTWNNQISNFYAEGVQTVFKVKNSRTLDINGVFAQGGRSNARYRAIIDAENAG</sequence>
<evidence type="ECO:0000313" key="2">
    <source>
        <dbReference type="Proteomes" id="UP000305874"/>
    </source>
</evidence>
<dbReference type="EMBL" id="PNCG01000125">
    <property type="protein sequence ID" value="TMP84449.1"/>
    <property type="molecule type" value="Genomic_DNA"/>
</dbReference>
<comment type="caution">
    <text evidence="1">The sequence shown here is derived from an EMBL/GenBank/DDBJ whole genome shotgun (WGS) entry which is preliminary data.</text>
</comment>
<reference evidence="2" key="2">
    <citation type="submission" date="2019-06" db="EMBL/GenBank/DDBJ databases">
        <title>Co-occurence of chitin degradation, pigmentation and bioactivity in marine Pseudoalteromonas.</title>
        <authorList>
            <person name="Sonnenschein E.C."/>
            <person name="Bech P.K."/>
        </authorList>
    </citation>
    <scope>NUCLEOTIDE SEQUENCE [LARGE SCALE GENOMIC DNA]</scope>
    <source>
        <strain evidence="2">S2897</strain>
    </source>
</reference>
<reference evidence="1 2" key="1">
    <citation type="submission" date="2017-12" db="EMBL/GenBank/DDBJ databases">
        <authorList>
            <person name="Paulsen S."/>
            <person name="Gram L.K."/>
        </authorList>
    </citation>
    <scope>NUCLEOTIDE SEQUENCE [LARGE SCALE GENOMIC DNA]</scope>
    <source>
        <strain evidence="1 2">S2897</strain>
    </source>
</reference>
<dbReference type="Proteomes" id="UP000305874">
    <property type="component" value="Unassembled WGS sequence"/>
</dbReference>
<dbReference type="AlphaFoldDB" id="A0A5S3Z0E1"/>
<protein>
    <recommendedName>
        <fullName evidence="3">Right handed beta helix domain-containing protein</fullName>
    </recommendedName>
</protein>
<feature type="non-terminal residue" evidence="1">
    <location>
        <position position="1"/>
    </location>
</feature>
<evidence type="ECO:0000313" key="1">
    <source>
        <dbReference type="EMBL" id="TMP84449.1"/>
    </source>
</evidence>